<dbReference type="InterPro" id="IPR011976">
    <property type="entry name" value="Pept_M3B_oligopep-rel"/>
</dbReference>
<evidence type="ECO:0000313" key="1">
    <source>
        <dbReference type="EMBL" id="QIK51315.1"/>
    </source>
</evidence>
<dbReference type="GeneID" id="94552456"/>
<keyword evidence="2" id="KW-1185">Reference proteome</keyword>
<dbReference type="GO" id="GO:0004222">
    <property type="term" value="F:metalloendopeptidase activity"/>
    <property type="evidence" value="ECO:0007669"/>
    <property type="project" value="InterPro"/>
</dbReference>
<reference evidence="1 2" key="1">
    <citation type="journal article" date="2017" name="Int. J. Syst. Evol. Microbiol.">
        <title>Jeotgalibaca porci sp. nov. and Jeotgalibaca arthritidis sp. nov., isolated from pigs, and emended description of the genus Jeotgalibaca.</title>
        <authorList>
            <person name="Zamora L."/>
            <person name="Perez-Sancho M."/>
            <person name="Dominguez L."/>
            <person name="Fernandez-Garayzabal J.F."/>
            <person name="Vela A.I."/>
        </authorList>
    </citation>
    <scope>NUCLEOTIDE SEQUENCE [LARGE SCALE GENOMIC DNA]</scope>
    <source>
        <strain evidence="1 2">CCUG 69148</strain>
    </source>
</reference>
<dbReference type="GO" id="GO:0006518">
    <property type="term" value="P:peptide metabolic process"/>
    <property type="evidence" value="ECO:0007669"/>
    <property type="project" value="TreeGrafter"/>
</dbReference>
<dbReference type="PANTHER" id="PTHR11804:SF28">
    <property type="entry name" value="OLIGOENDOPEPTIDASE F"/>
    <property type="match status" value="1"/>
</dbReference>
<dbReference type="GO" id="GO:0006508">
    <property type="term" value="P:proteolysis"/>
    <property type="evidence" value="ECO:0007669"/>
    <property type="project" value="InterPro"/>
</dbReference>
<dbReference type="KEGG" id="jpo:G7058_04140"/>
<sequence>MELKFSEYEYKRPDYTTYKAEATEAIEQLKNAEDADIAVAAVMLMNGLLNETDKQANLAYIRHSINTKDAFYQAEQEYWDEYGPLFTEINTLYYHALLKTPYRMELEQVLPKQYFKMAEYELKAFSPEVIELLQKENELASAYDKLIAGAQIEFDGKTLNLSGLGPYQQSTDRSVRKAASEAYFSFFEENEAKIDDIYDQLVKLRDEIAKKLGFKDFVELGYIRMQRYDYNREMVQTYRENVLNDVVPVAQKLYERQAKRIGVSHMNYYDLNLEFLDGNATPKGDEAYIMEMGKKMYHELSKETGTFIDYMYDRDLLDLETKDGKQSGGYCTFIPGYDSPFIFANFNGTSGDIDVLTHEAGHAFQVFQSRWIKQPELVFPTSESAEIHSMSMEFFTYPWMELFFKEETEKYKFSHLGGALQFLPYGVLVDHFQHEVYENPEMTPAERKATWRKLEKMYNPQKDYSENAFLEQGTLWYRQGHIFDTPFYYIDYTLAQVLAFQFWKRAIIDKDENAWEDYLAICEVGGTKSFLELVKLANLKSPFEEGSLTDVIKAIDAELSAVDDSNL</sequence>
<dbReference type="Gene3D" id="1.10.1370.30">
    <property type="match status" value="1"/>
</dbReference>
<proteinExistence type="predicted"/>
<evidence type="ECO:0000313" key="2">
    <source>
        <dbReference type="Proteomes" id="UP000501830"/>
    </source>
</evidence>
<dbReference type="PANTHER" id="PTHR11804">
    <property type="entry name" value="PROTEASE M3 THIMET OLIGOPEPTIDASE-RELATED"/>
    <property type="match status" value="1"/>
</dbReference>
<name>A0A6G7WGA6_9LACT</name>
<organism evidence="1 2">
    <name type="scientific">Jeotgalibaca porci</name>
    <dbReference type="NCBI Taxonomy" id="1868793"/>
    <lineage>
        <taxon>Bacteria</taxon>
        <taxon>Bacillati</taxon>
        <taxon>Bacillota</taxon>
        <taxon>Bacilli</taxon>
        <taxon>Lactobacillales</taxon>
        <taxon>Carnobacteriaceae</taxon>
        <taxon>Jeotgalibaca</taxon>
    </lineage>
</organism>
<dbReference type="NCBIfam" id="TIGR02289">
    <property type="entry name" value="M3_not_pepF"/>
    <property type="match status" value="1"/>
</dbReference>
<dbReference type="EMBL" id="CP049889">
    <property type="protein sequence ID" value="QIK51315.1"/>
    <property type="molecule type" value="Genomic_DNA"/>
</dbReference>
<dbReference type="SUPFAM" id="SSF55486">
    <property type="entry name" value="Metalloproteases ('zincins'), catalytic domain"/>
    <property type="match status" value="1"/>
</dbReference>
<dbReference type="CDD" id="cd09606">
    <property type="entry name" value="M3B_PepF"/>
    <property type="match status" value="1"/>
</dbReference>
<dbReference type="AlphaFoldDB" id="A0A6G7WGA6"/>
<dbReference type="RefSeq" id="WP_166062368.1">
    <property type="nucleotide sequence ID" value="NZ_CP049889.1"/>
</dbReference>
<accession>A0A6G7WGA6</accession>
<gene>
    <name evidence="1" type="ORF">G7058_04140</name>
</gene>
<dbReference type="Proteomes" id="UP000501830">
    <property type="component" value="Chromosome"/>
</dbReference>
<dbReference type="InterPro" id="IPR045090">
    <property type="entry name" value="Pept_M3A_M3B"/>
</dbReference>
<protein>
    <submittedName>
        <fullName evidence="1">M3 family oligoendopeptidase</fullName>
    </submittedName>
</protein>